<gene>
    <name evidence="5" type="ORF">SAMN04488058_10950</name>
</gene>
<evidence type="ECO:0000259" key="4">
    <source>
        <dbReference type="SMART" id="SM00563"/>
    </source>
</evidence>
<evidence type="ECO:0000256" key="1">
    <source>
        <dbReference type="ARBA" id="ARBA00022679"/>
    </source>
</evidence>
<evidence type="ECO:0000313" key="5">
    <source>
        <dbReference type="EMBL" id="SEJ49220.1"/>
    </source>
</evidence>
<evidence type="ECO:0000256" key="2">
    <source>
        <dbReference type="ARBA" id="ARBA00023315"/>
    </source>
</evidence>
<keyword evidence="6" id="KW-1185">Reference proteome</keyword>
<dbReference type="EMBL" id="FNZA01000009">
    <property type="protein sequence ID" value="SEJ49220.1"/>
    <property type="molecule type" value="Genomic_DNA"/>
</dbReference>
<keyword evidence="3" id="KW-0472">Membrane</keyword>
<dbReference type="CDD" id="cd07989">
    <property type="entry name" value="LPLAT_AGPAT-like"/>
    <property type="match status" value="1"/>
</dbReference>
<dbReference type="InterPro" id="IPR002123">
    <property type="entry name" value="Plipid/glycerol_acylTrfase"/>
</dbReference>
<dbReference type="GO" id="GO:0006654">
    <property type="term" value="P:phosphatidic acid biosynthetic process"/>
    <property type="evidence" value="ECO:0007669"/>
    <property type="project" value="TreeGrafter"/>
</dbReference>
<evidence type="ECO:0000256" key="3">
    <source>
        <dbReference type="SAM" id="Phobius"/>
    </source>
</evidence>
<sequence>MSGAPPPDEQRPDEQRLHFPGLRTAFFLGVVRPLLLLGFGVGVRHRERLPARGPALVVANHNSHLDTLLLLSLFSSRTLPLVRPVAAGDYFGRSRALRWLTREIVGGLLIDRAPSGGRRDPLAPVMAALGRGEIVLLFPEGTRGEPEVRAEFKSGVAHLARRRPDVPVVPVGLRGLGYALPKGEWLPVPLNLYVAVGEALTPGADRRAFMAQLEAAMEALDAELPRLHWD</sequence>
<keyword evidence="2 5" id="KW-0012">Acyltransferase</keyword>
<dbReference type="SUPFAM" id="SSF69593">
    <property type="entry name" value="Glycerol-3-phosphate (1)-acyltransferase"/>
    <property type="match status" value="1"/>
</dbReference>
<name>A0A1H6ZI34_9DEIO</name>
<dbReference type="AlphaFoldDB" id="A0A1H6ZI34"/>
<keyword evidence="1 5" id="KW-0808">Transferase</keyword>
<keyword evidence="3" id="KW-0812">Transmembrane</keyword>
<reference evidence="6" key="1">
    <citation type="submission" date="2016-10" db="EMBL/GenBank/DDBJ databases">
        <authorList>
            <person name="Varghese N."/>
            <person name="Submissions S."/>
        </authorList>
    </citation>
    <scope>NUCLEOTIDE SEQUENCE [LARGE SCALE GENOMIC DNA]</scope>
    <source>
        <strain evidence="6">CGMCC 1.10218</strain>
    </source>
</reference>
<dbReference type="GO" id="GO:0003841">
    <property type="term" value="F:1-acylglycerol-3-phosphate O-acyltransferase activity"/>
    <property type="evidence" value="ECO:0007669"/>
    <property type="project" value="TreeGrafter"/>
</dbReference>
<feature type="transmembrane region" description="Helical" evidence="3">
    <location>
        <begin position="25"/>
        <end position="43"/>
    </location>
</feature>
<dbReference type="STRING" id="856736.SAMN04488058_10950"/>
<dbReference type="OrthoDB" id="9803035at2"/>
<keyword evidence="3" id="KW-1133">Transmembrane helix</keyword>
<evidence type="ECO:0000313" key="6">
    <source>
        <dbReference type="Proteomes" id="UP000199223"/>
    </source>
</evidence>
<accession>A0A1H6ZI34</accession>
<dbReference type="SMART" id="SM00563">
    <property type="entry name" value="PlsC"/>
    <property type="match status" value="1"/>
</dbReference>
<dbReference type="Pfam" id="PF01553">
    <property type="entry name" value="Acyltransferase"/>
    <property type="match status" value="1"/>
</dbReference>
<dbReference type="RefSeq" id="WP_092264637.1">
    <property type="nucleotide sequence ID" value="NZ_FNZA01000009.1"/>
</dbReference>
<proteinExistence type="predicted"/>
<dbReference type="PANTHER" id="PTHR10434:SF11">
    <property type="entry name" value="1-ACYL-SN-GLYCEROL-3-PHOSPHATE ACYLTRANSFERASE"/>
    <property type="match status" value="1"/>
</dbReference>
<organism evidence="5 6">
    <name type="scientific">Deinococcus reticulitermitis</name>
    <dbReference type="NCBI Taxonomy" id="856736"/>
    <lineage>
        <taxon>Bacteria</taxon>
        <taxon>Thermotogati</taxon>
        <taxon>Deinococcota</taxon>
        <taxon>Deinococci</taxon>
        <taxon>Deinococcales</taxon>
        <taxon>Deinococcaceae</taxon>
        <taxon>Deinococcus</taxon>
    </lineage>
</organism>
<protein>
    <submittedName>
        <fullName evidence="5">1-acyl-sn-glycerol-3-phosphate acyltransferase</fullName>
    </submittedName>
</protein>
<dbReference type="Proteomes" id="UP000199223">
    <property type="component" value="Unassembled WGS sequence"/>
</dbReference>
<feature type="domain" description="Phospholipid/glycerol acyltransferase" evidence="4">
    <location>
        <begin position="55"/>
        <end position="176"/>
    </location>
</feature>
<dbReference type="PANTHER" id="PTHR10434">
    <property type="entry name" value="1-ACYL-SN-GLYCEROL-3-PHOSPHATE ACYLTRANSFERASE"/>
    <property type="match status" value="1"/>
</dbReference>